<dbReference type="GO" id="GO:0005886">
    <property type="term" value="C:plasma membrane"/>
    <property type="evidence" value="ECO:0007669"/>
    <property type="project" value="UniProtKB-SubCell"/>
</dbReference>
<evidence type="ECO:0000256" key="5">
    <source>
        <dbReference type="ARBA" id="ARBA00022475"/>
    </source>
</evidence>
<evidence type="ECO:0000313" key="13">
    <source>
        <dbReference type="Proteomes" id="UP000276223"/>
    </source>
</evidence>
<dbReference type="GO" id="GO:0044781">
    <property type="term" value="P:bacterial-type flagellum organization"/>
    <property type="evidence" value="ECO:0007669"/>
    <property type="project" value="UniProtKB-KW"/>
</dbReference>
<keyword evidence="10" id="KW-1006">Bacterial flagellum protein export</keyword>
<keyword evidence="11" id="KW-0175">Coiled coil</keyword>
<protein>
    <recommendedName>
        <fullName evidence="3">Flagellar FliJ protein</fullName>
    </recommendedName>
</protein>
<proteinExistence type="inferred from homology"/>
<evidence type="ECO:0000256" key="4">
    <source>
        <dbReference type="ARBA" id="ARBA00022448"/>
    </source>
</evidence>
<organism evidence="12 13">
    <name type="scientific">Desulfosoma caldarium</name>
    <dbReference type="NCBI Taxonomy" id="610254"/>
    <lineage>
        <taxon>Bacteria</taxon>
        <taxon>Pseudomonadati</taxon>
        <taxon>Thermodesulfobacteriota</taxon>
        <taxon>Syntrophobacteria</taxon>
        <taxon>Syntrophobacterales</taxon>
        <taxon>Syntrophobacteraceae</taxon>
        <taxon>Desulfosoma</taxon>
    </lineage>
</organism>
<dbReference type="EMBL" id="RJVA01000010">
    <property type="protein sequence ID" value="ROR01874.1"/>
    <property type="molecule type" value="Genomic_DNA"/>
</dbReference>
<dbReference type="Gene3D" id="1.10.287.1700">
    <property type="match status" value="1"/>
</dbReference>
<keyword evidence="12" id="KW-0282">Flagellum</keyword>
<evidence type="ECO:0000256" key="10">
    <source>
        <dbReference type="ARBA" id="ARBA00023225"/>
    </source>
</evidence>
<dbReference type="InterPro" id="IPR012823">
    <property type="entry name" value="Flagell_FliJ"/>
</dbReference>
<keyword evidence="5" id="KW-1003">Cell membrane</keyword>
<evidence type="ECO:0000256" key="2">
    <source>
        <dbReference type="ARBA" id="ARBA00010004"/>
    </source>
</evidence>
<dbReference type="NCBIfam" id="TIGR02473">
    <property type="entry name" value="flagell_FliJ"/>
    <property type="match status" value="1"/>
</dbReference>
<keyword evidence="6" id="KW-0145">Chemotaxis</keyword>
<comment type="similarity">
    <text evidence="2">Belongs to the FliJ family.</text>
</comment>
<keyword evidence="4" id="KW-0813">Transport</keyword>
<evidence type="ECO:0000256" key="8">
    <source>
        <dbReference type="ARBA" id="ARBA00022927"/>
    </source>
</evidence>
<evidence type="ECO:0000256" key="7">
    <source>
        <dbReference type="ARBA" id="ARBA00022795"/>
    </source>
</evidence>
<dbReference type="GO" id="GO:0009288">
    <property type="term" value="C:bacterial-type flagellum"/>
    <property type="evidence" value="ECO:0007669"/>
    <property type="project" value="InterPro"/>
</dbReference>
<dbReference type="RefSeq" id="WP_123289559.1">
    <property type="nucleotide sequence ID" value="NZ_RJVA01000010.1"/>
</dbReference>
<dbReference type="InterPro" id="IPR053716">
    <property type="entry name" value="Flag_assembly_chemotaxis_eff"/>
</dbReference>
<dbReference type="Proteomes" id="UP000276223">
    <property type="component" value="Unassembled WGS sequence"/>
</dbReference>
<gene>
    <name evidence="12" type="ORF">EDC27_1068</name>
</gene>
<evidence type="ECO:0000313" key="12">
    <source>
        <dbReference type="EMBL" id="ROR01874.1"/>
    </source>
</evidence>
<evidence type="ECO:0000256" key="9">
    <source>
        <dbReference type="ARBA" id="ARBA00023136"/>
    </source>
</evidence>
<sequence>MAFVYRFFKFLEHRRLQRREAQVALARAVEQAFRVDRLLADTEKALENCRQRWEQRTSEGLPVGEHLAFERYLAELEQRLQELKKAREHAWLVVQEKQKRLMEQDQEVKKLERLQEVDYDRYRRDQKKREQKELDEYGTRLDLDPFVRDLL</sequence>
<dbReference type="AlphaFoldDB" id="A0A3N1VGB0"/>
<keyword evidence="13" id="KW-1185">Reference proteome</keyword>
<accession>A0A3N1VGB0</accession>
<dbReference type="GO" id="GO:0006935">
    <property type="term" value="P:chemotaxis"/>
    <property type="evidence" value="ECO:0007669"/>
    <property type="project" value="UniProtKB-KW"/>
</dbReference>
<feature type="coiled-coil region" evidence="11">
    <location>
        <begin position="66"/>
        <end position="114"/>
    </location>
</feature>
<dbReference type="Pfam" id="PF02050">
    <property type="entry name" value="FliJ"/>
    <property type="match status" value="1"/>
</dbReference>
<comment type="caution">
    <text evidence="12">The sequence shown here is derived from an EMBL/GenBank/DDBJ whole genome shotgun (WGS) entry which is preliminary data.</text>
</comment>
<evidence type="ECO:0000256" key="3">
    <source>
        <dbReference type="ARBA" id="ARBA00020392"/>
    </source>
</evidence>
<dbReference type="GO" id="GO:0015031">
    <property type="term" value="P:protein transport"/>
    <property type="evidence" value="ECO:0007669"/>
    <property type="project" value="UniProtKB-KW"/>
</dbReference>
<evidence type="ECO:0000256" key="1">
    <source>
        <dbReference type="ARBA" id="ARBA00004413"/>
    </source>
</evidence>
<evidence type="ECO:0000256" key="11">
    <source>
        <dbReference type="SAM" id="Coils"/>
    </source>
</evidence>
<evidence type="ECO:0000256" key="6">
    <source>
        <dbReference type="ARBA" id="ARBA00022500"/>
    </source>
</evidence>
<keyword evidence="8" id="KW-0653">Protein transport</keyword>
<dbReference type="GO" id="GO:0071973">
    <property type="term" value="P:bacterial-type flagellum-dependent cell motility"/>
    <property type="evidence" value="ECO:0007669"/>
    <property type="project" value="InterPro"/>
</dbReference>
<comment type="subcellular location">
    <subcellularLocation>
        <location evidence="1">Cell membrane</location>
        <topology evidence="1">Peripheral membrane protein</topology>
        <orientation evidence="1">Cytoplasmic side</orientation>
    </subcellularLocation>
</comment>
<keyword evidence="9" id="KW-0472">Membrane</keyword>
<keyword evidence="12" id="KW-0966">Cell projection</keyword>
<keyword evidence="7" id="KW-1005">Bacterial flagellum biogenesis</keyword>
<name>A0A3N1VGB0_9BACT</name>
<reference evidence="12 13" key="1">
    <citation type="submission" date="2018-11" db="EMBL/GenBank/DDBJ databases">
        <title>Genomic Encyclopedia of Type Strains, Phase IV (KMG-IV): sequencing the most valuable type-strain genomes for metagenomic binning, comparative biology and taxonomic classification.</title>
        <authorList>
            <person name="Goeker M."/>
        </authorList>
    </citation>
    <scope>NUCLEOTIDE SEQUENCE [LARGE SCALE GENOMIC DNA]</scope>
    <source>
        <strain evidence="12 13">DSM 22027</strain>
    </source>
</reference>
<keyword evidence="12" id="KW-0969">Cilium</keyword>